<sequence>MASTGGGGGGGRHWLEDEAPDLRSRIRQTLTSKLARYYQPRYAPDSQEAQRFVTNFEEVAFRGTNSKEDYMRNISSKLLIMEKKTSGLLERRMQSRSQSQLANTAQAIQGGNPSVRPEAGMMATPGPTSQPMTPQTSGLVPNQHMVYPRNTNLQTEVEQKHPGVMTILDQRPKFQPKGITTVGPGVSLWQMQSGASQSQSQHASRQAQTTNFVGCSPPSVSKPAEGPNSLQNHLLGQNGSSIGRQQPQLTRMNQRSSRANQQETDKQKYQMPGAQQTDISKMQPSQLGGWNNQKDTRQTNLLRSSVMASEREPMTPPLQQIAGAQQSTLLCQNSQNTVFVISAMMGSAREYDLIEGMFSQIKSWKDAYFSQFVELERRVVIPTLTEEQFLSLPAAKANEYKRKAYAKRSIRKILNFLLLEKSDVNEGLKLDFPKYKEDVQKLVAYIERGKAQNAEMNTEYQLRNCREQPQVINLTGNTPSISGGERQQKQPADTSILQSRQTNMARTPPPHEQSNGNHLLGIESPPFSSPGSLPSCSSSMVESLTPSPFANPVVAPASRCAPLIPMDVDSISAFLLHGNSVAPPPKANGSNQVTPTKLTTPASPCQADIGAGQAKVQAGGGDGTPATEKPIDRLLNAIRSSSPAALRSSANSIWSVLSISDTVPNGQIGAIMDDKSSQQQQGGSNTVRKMKRVFNDTATDSESLPLGNMDGSWMTFECDASDSGSSSEQNIKRPKTQNGNDALLKEIKSINDTLIDTVVSISMDGIAPYDGGTTIKLSYTAVSLSPTVKSLFATSETYLVLPVKFFIPADYPSSSPVPISDEGDEVPRRNSSAISASVDVALRHALRGLLEPWSIEAVARAWDTCVRKAVTQFAQQLGGGTVNSIFGGWERCAAT</sequence>
<evidence type="ECO:0000256" key="3">
    <source>
        <dbReference type="SAM" id="MobiDB-lite"/>
    </source>
</evidence>
<dbReference type="GO" id="GO:0003713">
    <property type="term" value="F:transcription coactivator activity"/>
    <property type="evidence" value="ECO:0007669"/>
    <property type="project" value="InterPro"/>
</dbReference>
<feature type="compositionally biased region" description="Gly residues" evidence="3">
    <location>
        <begin position="1"/>
        <end position="12"/>
    </location>
</feature>
<evidence type="ECO:0000256" key="1">
    <source>
        <dbReference type="ARBA" id="ARBA00004123"/>
    </source>
</evidence>
<dbReference type="InterPro" id="IPR036546">
    <property type="entry name" value="MED15_KIX"/>
</dbReference>
<feature type="region of interest" description="Disordered" evidence="3">
    <location>
        <begin position="191"/>
        <end position="294"/>
    </location>
</feature>
<proteinExistence type="predicted"/>
<feature type="region of interest" description="Disordered" evidence="3">
    <location>
        <begin position="719"/>
        <end position="738"/>
    </location>
</feature>
<protein>
    <recommendedName>
        <fullName evidence="4">Mediator complex subunit 15 KIX domain-containing protein</fullName>
    </recommendedName>
</protein>
<dbReference type="InterPro" id="IPR036529">
    <property type="entry name" value="KIX_dom_sf"/>
</dbReference>
<keyword evidence="2" id="KW-0539">Nucleus</keyword>
<feature type="compositionally biased region" description="Polar residues" evidence="3">
    <location>
        <begin position="228"/>
        <end position="262"/>
    </location>
</feature>
<feature type="domain" description="Mediator complex subunit 15 KIX" evidence="4">
    <location>
        <begin position="12"/>
        <end position="85"/>
    </location>
</feature>
<organism evidence="5 6">
    <name type="scientific">Triticum aestivum</name>
    <name type="common">Wheat</name>
    <dbReference type="NCBI Taxonomy" id="4565"/>
    <lineage>
        <taxon>Eukaryota</taxon>
        <taxon>Viridiplantae</taxon>
        <taxon>Streptophyta</taxon>
        <taxon>Embryophyta</taxon>
        <taxon>Tracheophyta</taxon>
        <taxon>Spermatophyta</taxon>
        <taxon>Magnoliopsida</taxon>
        <taxon>Liliopsida</taxon>
        <taxon>Poales</taxon>
        <taxon>Poaceae</taxon>
        <taxon>BOP clade</taxon>
        <taxon>Pooideae</taxon>
        <taxon>Triticodae</taxon>
        <taxon>Triticeae</taxon>
        <taxon>Triticinae</taxon>
        <taxon>Triticum</taxon>
    </lineage>
</organism>
<dbReference type="Gene3D" id="1.10.246.20">
    <property type="entry name" value="Coactivator CBP, KIX domain"/>
    <property type="match status" value="1"/>
</dbReference>
<reference evidence="5 6" key="1">
    <citation type="submission" date="2018-05" db="EMBL/GenBank/DDBJ databases">
        <authorList>
            <person name="Thind KAUR A."/>
        </authorList>
    </citation>
    <scope>NUCLEOTIDE SEQUENCE [LARGE SCALE GENOMIC DNA]</scope>
</reference>
<feature type="region of interest" description="Disordered" evidence="3">
    <location>
        <begin position="473"/>
        <end position="545"/>
    </location>
</feature>
<accession>A0A7H4LNI7</accession>
<feature type="region of interest" description="Disordered" evidence="3">
    <location>
        <begin position="1"/>
        <end position="20"/>
    </location>
</feature>
<name>A0A7H4LNI7_WHEAT</name>
<evidence type="ECO:0000313" key="5">
    <source>
        <dbReference type="EMBL" id="SPT20176.1"/>
    </source>
</evidence>
<dbReference type="EMBL" id="LS480641">
    <property type="protein sequence ID" value="SPT20176.1"/>
    <property type="molecule type" value="Genomic_DNA"/>
</dbReference>
<dbReference type="GO" id="GO:0031490">
    <property type="term" value="F:chromatin DNA binding"/>
    <property type="evidence" value="ECO:0007669"/>
    <property type="project" value="InterPro"/>
</dbReference>
<dbReference type="PANTHER" id="PTHR33137">
    <property type="entry name" value="MEDIATOR OF RNA POLYMERASE II TRANSCRIPTION SUBUNIT 15A-RELATED"/>
    <property type="match status" value="1"/>
</dbReference>
<dbReference type="Proteomes" id="UP000280104">
    <property type="component" value="Chromosome II"/>
</dbReference>
<evidence type="ECO:0000256" key="2">
    <source>
        <dbReference type="ARBA" id="ARBA00023242"/>
    </source>
</evidence>
<dbReference type="InterPro" id="IPR044661">
    <property type="entry name" value="MED15a/b/c-like"/>
</dbReference>
<feature type="compositionally biased region" description="Polar residues" evidence="3">
    <location>
        <begin position="489"/>
        <end position="505"/>
    </location>
</feature>
<evidence type="ECO:0000259" key="4">
    <source>
        <dbReference type="Pfam" id="PF16987"/>
    </source>
</evidence>
<gene>
    <name evidence="5" type="ORF">CAMPLR22A2D_LOCUS4806</name>
</gene>
<dbReference type="Pfam" id="PF16987">
    <property type="entry name" value="KIX_2"/>
    <property type="match status" value="1"/>
</dbReference>
<feature type="compositionally biased region" description="Polar residues" evidence="3">
    <location>
        <begin position="273"/>
        <end position="294"/>
    </location>
</feature>
<feature type="compositionally biased region" description="Polar residues" evidence="3">
    <location>
        <begin position="126"/>
        <end position="140"/>
    </location>
</feature>
<feature type="region of interest" description="Disordered" evidence="3">
    <location>
        <begin position="99"/>
        <end position="143"/>
    </location>
</feature>
<evidence type="ECO:0000313" key="6">
    <source>
        <dbReference type="Proteomes" id="UP000280104"/>
    </source>
</evidence>
<feature type="compositionally biased region" description="Polar residues" evidence="3">
    <location>
        <begin position="99"/>
        <end position="112"/>
    </location>
</feature>
<comment type="subcellular location">
    <subcellularLocation>
        <location evidence="1">Nucleus</location>
    </subcellularLocation>
</comment>
<feature type="compositionally biased region" description="Low complexity" evidence="3">
    <location>
        <begin position="191"/>
        <end position="208"/>
    </location>
</feature>
<dbReference type="GO" id="GO:0005634">
    <property type="term" value="C:nucleus"/>
    <property type="evidence" value="ECO:0007669"/>
    <property type="project" value="UniProtKB-SubCell"/>
</dbReference>
<feature type="compositionally biased region" description="Low complexity" evidence="3">
    <location>
        <begin position="524"/>
        <end position="539"/>
    </location>
</feature>
<dbReference type="AlphaFoldDB" id="A0A7H4LNI7"/>
<dbReference type="PANTHER" id="PTHR33137:SF29">
    <property type="entry name" value="MEDIATOR COMPLEX SUBUNIT 15 KIX DOMAIN-CONTAINING PROTEIN"/>
    <property type="match status" value="1"/>
</dbReference>